<evidence type="ECO:0000259" key="8">
    <source>
        <dbReference type="PROSITE" id="PS52029"/>
    </source>
</evidence>
<evidence type="ECO:0000256" key="6">
    <source>
        <dbReference type="ARBA" id="ARBA00023316"/>
    </source>
</evidence>
<dbReference type="SUPFAM" id="SSF47090">
    <property type="entry name" value="PGBD-like"/>
    <property type="match status" value="1"/>
</dbReference>
<organism evidence="9 10">
    <name type="scientific">Kaistia defluvii</name>
    <dbReference type="NCBI Taxonomy" id="410841"/>
    <lineage>
        <taxon>Bacteria</taxon>
        <taxon>Pseudomonadati</taxon>
        <taxon>Pseudomonadota</taxon>
        <taxon>Alphaproteobacteria</taxon>
        <taxon>Hyphomicrobiales</taxon>
        <taxon>Kaistiaceae</taxon>
        <taxon>Kaistia</taxon>
    </lineage>
</organism>
<dbReference type="Pfam" id="PF01471">
    <property type="entry name" value="PG_binding_1"/>
    <property type="match status" value="1"/>
</dbReference>
<dbReference type="PROSITE" id="PS52029">
    <property type="entry name" value="LD_TPASE"/>
    <property type="match status" value="1"/>
</dbReference>
<reference evidence="9 10" key="1">
    <citation type="submission" date="2024-06" db="EMBL/GenBank/DDBJ databases">
        <title>Sorghum-associated microbial communities from plants grown in Nebraska, USA.</title>
        <authorList>
            <person name="Schachtman D."/>
        </authorList>
    </citation>
    <scope>NUCLEOTIDE SEQUENCE [LARGE SCALE GENOMIC DNA]</scope>
    <source>
        <strain evidence="9 10">3207</strain>
    </source>
</reference>
<evidence type="ECO:0000256" key="4">
    <source>
        <dbReference type="ARBA" id="ARBA00022960"/>
    </source>
</evidence>
<comment type="caution">
    <text evidence="9">The sequence shown here is derived from an EMBL/GenBank/DDBJ whole genome shotgun (WGS) entry which is preliminary data.</text>
</comment>
<dbReference type="Gene3D" id="2.40.440.10">
    <property type="entry name" value="L,D-transpeptidase catalytic domain-like"/>
    <property type="match status" value="1"/>
</dbReference>
<comment type="similarity">
    <text evidence="2">Belongs to the YkuD family.</text>
</comment>
<dbReference type="InterPro" id="IPR002477">
    <property type="entry name" value="Peptidoglycan-bd-like"/>
</dbReference>
<dbReference type="PANTHER" id="PTHR41533">
    <property type="entry name" value="L,D-TRANSPEPTIDASE HI_1667-RELATED"/>
    <property type="match status" value="1"/>
</dbReference>
<dbReference type="InterPro" id="IPR052905">
    <property type="entry name" value="LD-transpeptidase_YkuD-like"/>
</dbReference>
<dbReference type="InterPro" id="IPR036365">
    <property type="entry name" value="PGBD-like_sf"/>
</dbReference>
<dbReference type="InterPro" id="IPR036366">
    <property type="entry name" value="PGBDSf"/>
</dbReference>
<dbReference type="SUPFAM" id="SSF141523">
    <property type="entry name" value="L,D-transpeptidase catalytic domain-like"/>
    <property type="match status" value="1"/>
</dbReference>
<feature type="domain" description="L,D-TPase catalytic" evidence="8">
    <location>
        <begin position="343"/>
        <end position="523"/>
    </location>
</feature>
<gene>
    <name evidence="9" type="ORF">ABIE08_002468</name>
</gene>
<evidence type="ECO:0000256" key="7">
    <source>
        <dbReference type="PROSITE-ProRule" id="PRU01373"/>
    </source>
</evidence>
<feature type="active site" description="Nucleophile" evidence="7">
    <location>
        <position position="495"/>
    </location>
</feature>
<dbReference type="Pfam" id="PF20142">
    <property type="entry name" value="Scaffold"/>
    <property type="match status" value="1"/>
</dbReference>
<dbReference type="InterPro" id="IPR038063">
    <property type="entry name" value="Transpep_catalytic_dom"/>
</dbReference>
<comment type="pathway">
    <text evidence="1 7">Cell wall biogenesis; peptidoglycan biosynthesis.</text>
</comment>
<evidence type="ECO:0000313" key="10">
    <source>
        <dbReference type="Proteomes" id="UP001549321"/>
    </source>
</evidence>
<dbReference type="Proteomes" id="UP001549321">
    <property type="component" value="Unassembled WGS sequence"/>
</dbReference>
<dbReference type="PANTHER" id="PTHR41533:SF2">
    <property type="entry name" value="BLR7131 PROTEIN"/>
    <property type="match status" value="1"/>
</dbReference>
<proteinExistence type="inferred from homology"/>
<dbReference type="InterPro" id="IPR005490">
    <property type="entry name" value="LD_TPept_cat_dom"/>
</dbReference>
<protein>
    <submittedName>
        <fullName evidence="9">Murein L,D-transpeptidase YcbB/YkuD</fullName>
    </submittedName>
</protein>
<dbReference type="EMBL" id="JBEPSM010000001">
    <property type="protein sequence ID" value="MET4634555.1"/>
    <property type="molecule type" value="Genomic_DNA"/>
</dbReference>
<dbReference type="CDD" id="cd16913">
    <property type="entry name" value="YkuD_like"/>
    <property type="match status" value="1"/>
</dbReference>
<name>A0ABV2R1K9_9HYPH</name>
<dbReference type="InterPro" id="IPR045380">
    <property type="entry name" value="LD_TPept_scaffold_dom"/>
</dbReference>
<keyword evidence="6 7" id="KW-0961">Cell wall biogenesis/degradation</keyword>
<accession>A0ABV2R1K9</accession>
<evidence type="ECO:0000313" key="9">
    <source>
        <dbReference type="EMBL" id="MET4634555.1"/>
    </source>
</evidence>
<keyword evidence="5 7" id="KW-0573">Peptidoglycan synthesis</keyword>
<keyword evidence="3" id="KW-0808">Transferase</keyword>
<dbReference type="Pfam" id="PF03734">
    <property type="entry name" value="YkuD"/>
    <property type="match status" value="1"/>
</dbReference>
<sequence>MTVSLRYGSKGSEVMKGSGEMMFKATKTLLAGAALIGLSVGSAHAYLPEGKTFRERAGSAASLTLADVASDPAARALKGLLTAPQEKLSFNDKRDRAAMVEFYAERDYQPVWMVEGVYTPQARRIMDRIAAAAEDGLDPAAYKLPPATLGSSTPAGPDIAASVDMLLSKAVLTYARQAYAGRLDPSSISKLITLKPLLPDPIEVLTTVSTASDGAAAIAGYNPQHEGYRRLKQALATARGGETATVHAPVPGGKSMKVGLSDPRVPLLRARFDLPAPSEAPEVYDETLAQAVKSFQADKGLKADGIAGNATVAFINGTGKSNTAEIIANMERWRWMPRDLGAFHIIANIPEYNVRVVENGKVIHTTRAVVGKITNQTPVFSDAMESIVVNPSWNVPASITMKEMLPAVRRDPSYMSRKGYQVLANVDGKFRPVDPQMVDWSNVNARQIMIRQPPGDDNALGNVKFLFPNEHSVYLHDTPSKSFFKRDDRALSHGCVRVQDPLEFADVLLAHQGGWSQQRLRKMVGGKEKWINLPNRIPIHLTYFTAFVDDNGVVQTRPDIYGFNARVEKALGLQG</sequence>
<evidence type="ECO:0000256" key="5">
    <source>
        <dbReference type="ARBA" id="ARBA00022984"/>
    </source>
</evidence>
<evidence type="ECO:0000256" key="2">
    <source>
        <dbReference type="ARBA" id="ARBA00005992"/>
    </source>
</evidence>
<evidence type="ECO:0000256" key="3">
    <source>
        <dbReference type="ARBA" id="ARBA00022679"/>
    </source>
</evidence>
<keyword evidence="10" id="KW-1185">Reference proteome</keyword>
<dbReference type="Gene3D" id="1.10.101.10">
    <property type="entry name" value="PGBD-like superfamily/PGBD"/>
    <property type="match status" value="1"/>
</dbReference>
<dbReference type="RefSeq" id="WP_354551324.1">
    <property type="nucleotide sequence ID" value="NZ_JBEPSM010000001.1"/>
</dbReference>
<keyword evidence="4 7" id="KW-0133">Cell shape</keyword>
<evidence type="ECO:0000256" key="1">
    <source>
        <dbReference type="ARBA" id="ARBA00004752"/>
    </source>
</evidence>
<feature type="active site" description="Proton donor/acceptor" evidence="7">
    <location>
        <position position="476"/>
    </location>
</feature>